<dbReference type="EMBL" id="JMCB01000034">
    <property type="protein sequence ID" value="KFE58914.1"/>
    <property type="molecule type" value="Genomic_DNA"/>
</dbReference>
<sequence length="262" mass="29288">MKISRYLFVIAGLVALAFIVAALDSPEDSAFIRAAPVRGENTPPAPARVAVPERPAVPPPPALLAAPEEVPGEEGEHGEFTTATDVMKAKLFKTEPELARFDYFREHILLDSNGRKDYEALLADTRMYEQLRRTLGSSTEAEESLESSIKRLMRIDYLREALAWRQNPAREQWVSTVEGIILADSFSPELSLSARRSMAATRMELYEIFADQEPERARALVEAAKGTSLEKLLQYIAAHNQRRLVKEQELSLQAQVRRAAAP</sequence>
<reference evidence="1 2" key="1">
    <citation type="submission" date="2014-04" db="EMBL/GenBank/DDBJ databases">
        <title>Genome assembly of Hyalangium minutum DSM 14724.</title>
        <authorList>
            <person name="Sharma G."/>
            <person name="Subramanian S."/>
        </authorList>
    </citation>
    <scope>NUCLEOTIDE SEQUENCE [LARGE SCALE GENOMIC DNA]</scope>
    <source>
        <strain evidence="1 2">DSM 14724</strain>
    </source>
</reference>
<organism evidence="1 2">
    <name type="scientific">Hyalangium minutum</name>
    <dbReference type="NCBI Taxonomy" id="394096"/>
    <lineage>
        <taxon>Bacteria</taxon>
        <taxon>Pseudomonadati</taxon>
        <taxon>Myxococcota</taxon>
        <taxon>Myxococcia</taxon>
        <taxon>Myxococcales</taxon>
        <taxon>Cystobacterineae</taxon>
        <taxon>Archangiaceae</taxon>
        <taxon>Hyalangium</taxon>
    </lineage>
</organism>
<gene>
    <name evidence="1" type="ORF">DB31_6211</name>
</gene>
<protein>
    <submittedName>
        <fullName evidence="1">Uncharacterized protein</fullName>
    </submittedName>
</protein>
<name>A0A085VU01_9BACT</name>
<dbReference type="AlphaFoldDB" id="A0A085VU01"/>
<accession>A0A085VU01</accession>
<dbReference type="OrthoDB" id="5522488at2"/>
<dbReference type="STRING" id="394096.DB31_6211"/>
<evidence type="ECO:0000313" key="2">
    <source>
        <dbReference type="Proteomes" id="UP000028725"/>
    </source>
</evidence>
<comment type="caution">
    <text evidence="1">The sequence shown here is derived from an EMBL/GenBank/DDBJ whole genome shotgun (WGS) entry which is preliminary data.</text>
</comment>
<dbReference type="RefSeq" id="WP_044199855.1">
    <property type="nucleotide sequence ID" value="NZ_JMCB01000034.1"/>
</dbReference>
<dbReference type="Proteomes" id="UP000028725">
    <property type="component" value="Unassembled WGS sequence"/>
</dbReference>
<proteinExistence type="predicted"/>
<evidence type="ECO:0000313" key="1">
    <source>
        <dbReference type="EMBL" id="KFE58914.1"/>
    </source>
</evidence>
<dbReference type="PATRIC" id="fig|394096.3.peg.8928"/>
<keyword evidence="2" id="KW-1185">Reference proteome</keyword>